<gene>
    <name evidence="2" type="ORF">BDZ94DRAFT_1264504</name>
</gene>
<organism evidence="2 3">
    <name type="scientific">Collybia nuda</name>
    <dbReference type="NCBI Taxonomy" id="64659"/>
    <lineage>
        <taxon>Eukaryota</taxon>
        <taxon>Fungi</taxon>
        <taxon>Dikarya</taxon>
        <taxon>Basidiomycota</taxon>
        <taxon>Agaricomycotina</taxon>
        <taxon>Agaricomycetes</taxon>
        <taxon>Agaricomycetidae</taxon>
        <taxon>Agaricales</taxon>
        <taxon>Tricholomatineae</taxon>
        <taxon>Clitocybaceae</taxon>
        <taxon>Collybia</taxon>
    </lineage>
</organism>
<dbReference type="InterPro" id="IPR011009">
    <property type="entry name" value="Kinase-like_dom_sf"/>
</dbReference>
<feature type="region of interest" description="Disordered" evidence="1">
    <location>
        <begin position="1"/>
        <end position="26"/>
    </location>
</feature>
<feature type="compositionally biased region" description="Polar residues" evidence="1">
    <location>
        <begin position="16"/>
        <end position="26"/>
    </location>
</feature>
<evidence type="ECO:0000256" key="1">
    <source>
        <dbReference type="SAM" id="MobiDB-lite"/>
    </source>
</evidence>
<dbReference type="EMBL" id="MU150289">
    <property type="protein sequence ID" value="KAF9461073.1"/>
    <property type="molecule type" value="Genomic_DNA"/>
</dbReference>
<evidence type="ECO:0000313" key="2">
    <source>
        <dbReference type="EMBL" id="KAF9461073.1"/>
    </source>
</evidence>
<keyword evidence="3" id="KW-1185">Reference proteome</keyword>
<comment type="caution">
    <text evidence="2">The sequence shown here is derived from an EMBL/GenBank/DDBJ whole genome shotgun (WGS) entry which is preliminary data.</text>
</comment>
<reference evidence="2" key="1">
    <citation type="submission" date="2020-11" db="EMBL/GenBank/DDBJ databases">
        <authorList>
            <consortium name="DOE Joint Genome Institute"/>
            <person name="Ahrendt S."/>
            <person name="Riley R."/>
            <person name="Andreopoulos W."/>
            <person name="Labutti K."/>
            <person name="Pangilinan J."/>
            <person name="Ruiz-Duenas F.J."/>
            <person name="Barrasa J.M."/>
            <person name="Sanchez-Garcia M."/>
            <person name="Camarero S."/>
            <person name="Miyauchi S."/>
            <person name="Serrano A."/>
            <person name="Linde D."/>
            <person name="Babiker R."/>
            <person name="Drula E."/>
            <person name="Ayuso-Fernandez I."/>
            <person name="Pacheco R."/>
            <person name="Padilla G."/>
            <person name="Ferreira P."/>
            <person name="Barriuso J."/>
            <person name="Kellner H."/>
            <person name="Castanera R."/>
            <person name="Alfaro M."/>
            <person name="Ramirez L."/>
            <person name="Pisabarro A.G."/>
            <person name="Kuo A."/>
            <person name="Tritt A."/>
            <person name="Lipzen A."/>
            <person name="He G."/>
            <person name="Yan M."/>
            <person name="Ng V."/>
            <person name="Cullen D."/>
            <person name="Martin F."/>
            <person name="Rosso M.-N."/>
            <person name="Henrissat B."/>
            <person name="Hibbett D."/>
            <person name="Martinez A.T."/>
            <person name="Grigoriev I.V."/>
        </authorList>
    </citation>
    <scope>NUCLEOTIDE SEQUENCE</scope>
    <source>
        <strain evidence="2">CBS 247.69</strain>
    </source>
</reference>
<dbReference type="AlphaFoldDB" id="A0A9P5Y0J9"/>
<evidence type="ECO:0000313" key="3">
    <source>
        <dbReference type="Proteomes" id="UP000807353"/>
    </source>
</evidence>
<proteinExistence type="predicted"/>
<dbReference type="SUPFAM" id="SSF56112">
    <property type="entry name" value="Protein kinase-like (PK-like)"/>
    <property type="match status" value="1"/>
</dbReference>
<feature type="compositionally biased region" description="Basic residues" evidence="1">
    <location>
        <begin position="666"/>
        <end position="675"/>
    </location>
</feature>
<dbReference type="OrthoDB" id="2931579at2759"/>
<accession>A0A9P5Y0J9</accession>
<sequence length="686" mass="76183">MTPILHGAESPAPYHTTISAPLQENNPGPDFVDEFFTYRPKTLYKAKNHTLSNGTRTPAFFDRHLDPQLQLLQVAYLPSITTDLMNIADSALETARSVGAVPPLNDDFPTQLVRDSIPLHIAQKIVAEQQIEAIYKKTTAKFCSRVAATLEFQLPTWEPGHLEFTRTSNKSRGIADGFLTLTKTSRESSTPALSERYNSVVDTFPTLAVWEFKSLTSGTLDVMEAIVQQTVSCLAFSWEGCEHGKNCIVMHTGKDGLSMITGNRMGLDAEPPICPSVVNTAPMTPNGPSISLSNHARKSARHITQQTWSEAVQEDVTFVIINAGNLEVIGIRDRKSRTLFLSDIIKVDDCDYGRLHTGLYIAILRDAVNRTLQLKPPNIPTSWTKLYGQPTMKKLSPTDIISQVCQRDWLVMTSSSRKTSLTGFKLNKFHFRGDPSKPLNDNTLADLRSFFRVTLSLELGHFIARGTLEVDGNRLKMPTKAIIVKIAHTDDAITKLRGEHEIYLELLKAGVSDLPRIIGFFHYVDIEESEVAPLHCAVLVMQDMGSPVCHVPHELTREHVTLFQNLLRKIHQAGIVHTKLSRENLLICEGNPARISIVSYGSAQKVGQDQKAVFDAEDKHLLELLPSAQKRGADGGYTKSFQDAFPTASTQADRVSESLTSESSSRKKGRQRTHYPSKASPIHTIK</sequence>
<protein>
    <recommendedName>
        <fullName evidence="4">Protein kinase domain-containing protein</fullName>
    </recommendedName>
</protein>
<name>A0A9P5Y0J9_9AGAR</name>
<dbReference type="Proteomes" id="UP000807353">
    <property type="component" value="Unassembled WGS sequence"/>
</dbReference>
<evidence type="ECO:0008006" key="4">
    <source>
        <dbReference type="Google" id="ProtNLM"/>
    </source>
</evidence>
<feature type="region of interest" description="Disordered" evidence="1">
    <location>
        <begin position="633"/>
        <end position="686"/>
    </location>
</feature>